<evidence type="ECO:0000256" key="1">
    <source>
        <dbReference type="SAM" id="MobiDB-lite"/>
    </source>
</evidence>
<dbReference type="Proteomes" id="UP000289886">
    <property type="component" value="Unassembled WGS sequence"/>
</dbReference>
<protein>
    <submittedName>
        <fullName evidence="2">Uncharacterized protein</fullName>
    </submittedName>
</protein>
<organism evidence="2 3">
    <name type="scientific">Acipenser ruthenus</name>
    <name type="common">Sterlet sturgeon</name>
    <dbReference type="NCBI Taxonomy" id="7906"/>
    <lineage>
        <taxon>Eukaryota</taxon>
        <taxon>Metazoa</taxon>
        <taxon>Chordata</taxon>
        <taxon>Craniata</taxon>
        <taxon>Vertebrata</taxon>
        <taxon>Euteleostomi</taxon>
        <taxon>Actinopterygii</taxon>
        <taxon>Chondrostei</taxon>
        <taxon>Acipenseriformes</taxon>
        <taxon>Acipenseridae</taxon>
        <taxon>Acipenser</taxon>
    </lineage>
</organism>
<gene>
    <name evidence="2" type="ORF">EOD39_17996</name>
</gene>
<accession>A0A444V1U7</accession>
<keyword evidence="3" id="KW-1185">Reference proteome</keyword>
<sequence>MDRVKMESVPTKEEVPELVPIRLEFSGLASLPIKQEPCEILPCDTIRTEVLSAGIKAECNELEISQTKELFPIKVEVLEIEDFKQAPLKVESECLEPGREECEDLKAAPPELGPVCRWECRGGVLERICVREQGAGEEGFHNSKDGGGEEDEGSWYSECSPAGE</sequence>
<feature type="region of interest" description="Disordered" evidence="1">
    <location>
        <begin position="137"/>
        <end position="164"/>
    </location>
</feature>
<name>A0A444V1U7_ACIRT</name>
<evidence type="ECO:0000313" key="3">
    <source>
        <dbReference type="Proteomes" id="UP000289886"/>
    </source>
</evidence>
<proteinExistence type="predicted"/>
<reference evidence="2 3" key="1">
    <citation type="submission" date="2019-01" db="EMBL/GenBank/DDBJ databases">
        <title>Draft Genome and Complete Hox-Cluster Characterization of the Sterlet Sturgeon (Acipenser ruthenus).</title>
        <authorList>
            <person name="Wei Q."/>
        </authorList>
    </citation>
    <scope>NUCLEOTIDE SEQUENCE [LARGE SCALE GENOMIC DNA]</scope>
    <source>
        <strain evidence="2">WHYD16114868_AA</strain>
        <tissue evidence="2">Blood</tissue>
    </source>
</reference>
<comment type="caution">
    <text evidence="2">The sequence shown here is derived from an EMBL/GenBank/DDBJ whole genome shotgun (WGS) entry which is preliminary data.</text>
</comment>
<dbReference type="AlphaFoldDB" id="A0A444V1U7"/>
<dbReference type="EMBL" id="SCEB01003395">
    <property type="protein sequence ID" value="RXM94436.1"/>
    <property type="molecule type" value="Genomic_DNA"/>
</dbReference>
<feature type="compositionally biased region" description="Basic and acidic residues" evidence="1">
    <location>
        <begin position="138"/>
        <end position="147"/>
    </location>
</feature>
<evidence type="ECO:0000313" key="2">
    <source>
        <dbReference type="EMBL" id="RXM94436.1"/>
    </source>
</evidence>